<evidence type="ECO:0000313" key="5">
    <source>
        <dbReference type="EMBL" id="MBA4866824.1"/>
    </source>
</evidence>
<accession>A0A7W2D8N2</accession>
<evidence type="ECO:0000259" key="4">
    <source>
        <dbReference type="PROSITE" id="PS51176"/>
    </source>
</evidence>
<evidence type="ECO:0000313" key="6">
    <source>
        <dbReference type="Proteomes" id="UP000586976"/>
    </source>
</evidence>
<dbReference type="InterPro" id="IPR003099">
    <property type="entry name" value="Prephen_DH"/>
</dbReference>
<dbReference type="Gene3D" id="3.40.50.720">
    <property type="entry name" value="NAD(P)-binding Rossmann-like Domain"/>
    <property type="match status" value="1"/>
</dbReference>
<name>A0A7W2D8N2_9ACTN</name>
<dbReference type="GO" id="GO:0004665">
    <property type="term" value="F:prephenate dehydrogenase (NADP+) activity"/>
    <property type="evidence" value="ECO:0007669"/>
    <property type="project" value="InterPro"/>
</dbReference>
<protein>
    <submittedName>
        <fullName evidence="5">Prephenate dehydrogenase</fullName>
        <ecNumber evidence="5">1.3.1.12</ecNumber>
    </submittedName>
</protein>
<dbReference type="EC" id="1.3.1.12" evidence="5"/>
<feature type="domain" description="Prephenate/arogenate dehydrogenase" evidence="4">
    <location>
        <begin position="2"/>
        <end position="282"/>
    </location>
</feature>
<dbReference type="PROSITE" id="PS51176">
    <property type="entry name" value="PDH_ADH"/>
    <property type="match status" value="1"/>
</dbReference>
<dbReference type="GO" id="GO:0006571">
    <property type="term" value="P:tyrosine biosynthetic process"/>
    <property type="evidence" value="ECO:0007669"/>
    <property type="project" value="InterPro"/>
</dbReference>
<dbReference type="GO" id="GO:0070403">
    <property type="term" value="F:NAD+ binding"/>
    <property type="evidence" value="ECO:0007669"/>
    <property type="project" value="InterPro"/>
</dbReference>
<organism evidence="5 6">
    <name type="scientific">Streptomyces himalayensis subsp. aureolus</name>
    <dbReference type="NCBI Taxonomy" id="2758039"/>
    <lineage>
        <taxon>Bacteria</taxon>
        <taxon>Bacillati</taxon>
        <taxon>Actinomycetota</taxon>
        <taxon>Actinomycetes</taxon>
        <taxon>Kitasatosporales</taxon>
        <taxon>Streptomycetaceae</taxon>
        <taxon>Streptomyces</taxon>
        <taxon>Streptomyces himalayensis</taxon>
    </lineage>
</organism>
<sequence length="386" mass="39670">MRTAAVVGTGLIGTSVALALTRRGVSVHLLDTDESAARTAAALGAGTVGPPAAPADIAVLAVPPGSVGEVLATQQSNGLARSYTDVASVKTGPERDVLAMADPSCYIGGHPMAGRELSGPLAAFATLFEGRSWVLTPTPDTATDTLNRALEVVALCAAVPVVMESGAHDQAVALVSHTPHLVASLMAARLEHMPDDASQLAGQGLRDVTRIAGGDPRLWGDILDANATAVADVLQELAVDLTVAVAALRGLATDNADERAEGMMLVADLLGRGKKGRERVPGKHGEKPSNCTPVHVLIGDQAGELARLLATVAELGVNIEEVSIDHSPGERSGVVELVVEPAAAVRMAQRLTEYGWTMQRTQARADTRTGPAAEHGTRKVPLAAGA</sequence>
<evidence type="ECO:0000256" key="3">
    <source>
        <dbReference type="SAM" id="MobiDB-lite"/>
    </source>
</evidence>
<dbReference type="InterPro" id="IPR036291">
    <property type="entry name" value="NAD(P)-bd_dom_sf"/>
</dbReference>
<dbReference type="AlphaFoldDB" id="A0A7W2D8N2"/>
<dbReference type="GO" id="GO:0008977">
    <property type="term" value="F:prephenate dehydrogenase (NAD+) activity"/>
    <property type="evidence" value="ECO:0007669"/>
    <property type="project" value="UniProtKB-EC"/>
</dbReference>
<dbReference type="NCBIfam" id="NF005112">
    <property type="entry name" value="PRK06545.2-4"/>
    <property type="match status" value="1"/>
</dbReference>
<feature type="region of interest" description="Disordered" evidence="3">
    <location>
        <begin position="362"/>
        <end position="386"/>
    </location>
</feature>
<keyword evidence="6" id="KW-1185">Reference proteome</keyword>
<keyword evidence="2 5" id="KW-0560">Oxidoreductase</keyword>
<evidence type="ECO:0000256" key="2">
    <source>
        <dbReference type="ARBA" id="ARBA00023002"/>
    </source>
</evidence>
<dbReference type="Gene3D" id="1.10.3660.10">
    <property type="entry name" value="6-phosphogluconate dehydrogenase C-terminal like domain"/>
    <property type="match status" value="1"/>
</dbReference>
<dbReference type="InterPro" id="IPR046825">
    <property type="entry name" value="PDH_C"/>
</dbReference>
<comment type="similarity">
    <text evidence="1">Belongs to the prephenate/arogenate dehydrogenase family.</text>
</comment>
<proteinExistence type="inferred from homology"/>
<dbReference type="Proteomes" id="UP000586976">
    <property type="component" value="Unassembled WGS sequence"/>
</dbReference>
<dbReference type="NCBIfam" id="NF005109">
    <property type="entry name" value="PRK06545.2-1"/>
    <property type="match status" value="1"/>
</dbReference>
<dbReference type="Pfam" id="PF02153">
    <property type="entry name" value="PDH_N"/>
    <property type="match status" value="1"/>
</dbReference>
<dbReference type="CDD" id="cd02116">
    <property type="entry name" value="ACT"/>
    <property type="match status" value="1"/>
</dbReference>
<reference evidence="5 6" key="1">
    <citation type="submission" date="2020-07" db="EMBL/GenBank/DDBJ databases">
        <title>Streptomyces isolated from Indian soil.</title>
        <authorList>
            <person name="Mandal S."/>
            <person name="Maiti P.K."/>
        </authorList>
    </citation>
    <scope>NUCLEOTIDE SEQUENCE [LARGE SCALE GENOMIC DNA]</scope>
    <source>
        <strain evidence="5 6">PSKA54</strain>
    </source>
</reference>
<dbReference type="EMBL" id="JACEQY010000076">
    <property type="protein sequence ID" value="MBA4866824.1"/>
    <property type="molecule type" value="Genomic_DNA"/>
</dbReference>
<dbReference type="InterPro" id="IPR008927">
    <property type="entry name" value="6-PGluconate_DH-like_C_sf"/>
</dbReference>
<dbReference type="PANTHER" id="PTHR21363:SF0">
    <property type="entry name" value="PREPHENATE DEHYDROGENASE [NADP(+)]"/>
    <property type="match status" value="1"/>
</dbReference>
<dbReference type="InterPro" id="IPR050812">
    <property type="entry name" value="Preph/Arog_dehydrog"/>
</dbReference>
<dbReference type="SUPFAM" id="SSF48179">
    <property type="entry name" value="6-phosphogluconate dehydrogenase C-terminal domain-like"/>
    <property type="match status" value="1"/>
</dbReference>
<dbReference type="RefSeq" id="WP_181868192.1">
    <property type="nucleotide sequence ID" value="NZ_JACEQY010000076.1"/>
</dbReference>
<dbReference type="InterPro" id="IPR046826">
    <property type="entry name" value="PDH_N"/>
</dbReference>
<gene>
    <name evidence="5" type="ORF">H1V43_37135</name>
</gene>
<evidence type="ECO:0000256" key="1">
    <source>
        <dbReference type="ARBA" id="ARBA00007964"/>
    </source>
</evidence>
<comment type="caution">
    <text evidence="5">The sequence shown here is derived from an EMBL/GenBank/DDBJ whole genome shotgun (WGS) entry which is preliminary data.</text>
</comment>
<dbReference type="Pfam" id="PF20463">
    <property type="entry name" value="PDH_C"/>
    <property type="match status" value="1"/>
</dbReference>
<dbReference type="SUPFAM" id="SSF51735">
    <property type="entry name" value="NAD(P)-binding Rossmann-fold domains"/>
    <property type="match status" value="1"/>
</dbReference>
<dbReference type="PANTHER" id="PTHR21363">
    <property type="entry name" value="PREPHENATE DEHYDROGENASE"/>
    <property type="match status" value="1"/>
</dbReference>